<dbReference type="InterPro" id="IPR007759">
    <property type="entry name" value="Asxl_HARE-HTH"/>
</dbReference>
<dbReference type="EMBL" id="JABAEW010000118">
    <property type="protein sequence ID" value="NMD89404.1"/>
    <property type="molecule type" value="Genomic_DNA"/>
</dbReference>
<protein>
    <recommendedName>
        <fullName evidence="3">HTH HARE-type domain-containing protein</fullName>
    </recommendedName>
</protein>
<evidence type="ECO:0000256" key="2">
    <source>
        <dbReference type="SAM" id="MobiDB-lite"/>
    </source>
</evidence>
<dbReference type="RefSeq" id="WP_168964298.1">
    <property type="nucleotide sequence ID" value="NZ_JABAEW010000118.1"/>
</dbReference>
<evidence type="ECO:0000259" key="3">
    <source>
        <dbReference type="PROSITE" id="PS51913"/>
    </source>
</evidence>
<evidence type="ECO:0000256" key="1">
    <source>
        <dbReference type="ARBA" id="ARBA00023163"/>
    </source>
</evidence>
<organism evidence="4 5">
    <name type="scientific">Victivallis vadensis</name>
    <dbReference type="NCBI Taxonomy" id="172901"/>
    <lineage>
        <taxon>Bacteria</taxon>
        <taxon>Pseudomonadati</taxon>
        <taxon>Lentisphaerota</taxon>
        <taxon>Lentisphaeria</taxon>
        <taxon>Victivallales</taxon>
        <taxon>Victivallaceae</taxon>
        <taxon>Victivallis</taxon>
    </lineage>
</organism>
<proteinExistence type="predicted"/>
<comment type="caution">
    <text evidence="4">The sequence shown here is derived from an EMBL/GenBank/DDBJ whole genome shotgun (WGS) entry which is preliminary data.</text>
</comment>
<dbReference type="AlphaFoldDB" id="A0A848B0J8"/>
<gene>
    <name evidence="4" type="ORF">HF882_22725</name>
</gene>
<sequence length="152" mass="16421">MANENIEVGTRAVAKVGRNEISVEVIAVENGSFLVRNDAGREFHVAHLTVPPMPSESEEDDAPNPAPECAVNQPEKKLSLFEAVVTALQGEPAGTALNTRELVALAVEKGLWQPSGAKTPEQTLYSAIFRENSTKENPRIVKSDKKGKFQLG</sequence>
<keyword evidence="1" id="KW-0804">Transcription</keyword>
<dbReference type="PROSITE" id="PS51913">
    <property type="entry name" value="HTH_HARE"/>
    <property type="match status" value="1"/>
</dbReference>
<feature type="domain" description="HTH HARE-type" evidence="3">
    <location>
        <begin position="78"/>
        <end position="152"/>
    </location>
</feature>
<evidence type="ECO:0000313" key="4">
    <source>
        <dbReference type="EMBL" id="NMD89404.1"/>
    </source>
</evidence>
<accession>A0A848B0J8</accession>
<name>A0A848B0J8_9BACT</name>
<evidence type="ECO:0000313" key="5">
    <source>
        <dbReference type="Proteomes" id="UP000576225"/>
    </source>
</evidence>
<dbReference type="Proteomes" id="UP000576225">
    <property type="component" value="Unassembled WGS sequence"/>
</dbReference>
<reference evidence="4 5" key="1">
    <citation type="submission" date="2020-04" db="EMBL/GenBank/DDBJ databases">
        <authorList>
            <person name="Hitch T.C.A."/>
            <person name="Wylensek D."/>
            <person name="Clavel T."/>
        </authorList>
    </citation>
    <scope>NUCLEOTIDE SEQUENCE [LARGE SCALE GENOMIC DNA]</scope>
    <source>
        <strain evidence="4 5">COR2-253-APC-1A</strain>
    </source>
</reference>
<feature type="region of interest" description="Disordered" evidence="2">
    <location>
        <begin position="51"/>
        <end position="72"/>
    </location>
</feature>
<dbReference type="GO" id="GO:0006355">
    <property type="term" value="P:regulation of DNA-templated transcription"/>
    <property type="evidence" value="ECO:0007669"/>
    <property type="project" value="InterPro"/>
</dbReference>